<keyword evidence="2" id="KW-1185">Reference proteome</keyword>
<dbReference type="Proteomes" id="UP000199636">
    <property type="component" value="Unassembled WGS sequence"/>
</dbReference>
<name>A0A1G8FIQ3_9PSED</name>
<dbReference type="OrthoDB" id="6883075at2"/>
<dbReference type="STRING" id="428992.SAMN05216272_103270"/>
<organism evidence="1 2">
    <name type="scientific">Pseudomonas panipatensis</name>
    <dbReference type="NCBI Taxonomy" id="428992"/>
    <lineage>
        <taxon>Bacteria</taxon>
        <taxon>Pseudomonadati</taxon>
        <taxon>Pseudomonadota</taxon>
        <taxon>Gammaproteobacteria</taxon>
        <taxon>Pseudomonadales</taxon>
        <taxon>Pseudomonadaceae</taxon>
        <taxon>Pseudomonas</taxon>
    </lineage>
</organism>
<dbReference type="EMBL" id="FNDS01000003">
    <property type="protein sequence ID" value="SDH82034.1"/>
    <property type="molecule type" value="Genomic_DNA"/>
</dbReference>
<gene>
    <name evidence="1" type="ORF">SAMN05216272_103270</name>
</gene>
<protein>
    <submittedName>
        <fullName evidence="1">Uncharacterized protein</fullName>
    </submittedName>
</protein>
<reference evidence="2" key="1">
    <citation type="submission" date="2016-10" db="EMBL/GenBank/DDBJ databases">
        <authorList>
            <person name="Varghese N."/>
            <person name="Submissions S."/>
        </authorList>
    </citation>
    <scope>NUCLEOTIDE SEQUENCE [LARGE SCALE GENOMIC DNA]</scope>
    <source>
        <strain evidence="2">CCM 7469</strain>
    </source>
</reference>
<evidence type="ECO:0000313" key="2">
    <source>
        <dbReference type="Proteomes" id="UP000199636"/>
    </source>
</evidence>
<sequence length="126" mass="13988">MDKARKQRVSGLIALVLLFALYVAWTQRPQILLHYDAQGSGPVSYSFKENGVETLAGDIKPGEVRSFPLSLWRSAGYLVSFTFHRGAEKYASFSSRPGYDKQDLFLGPGLEVSTQPIASGSFRQQQ</sequence>
<dbReference type="AlphaFoldDB" id="A0A1G8FIQ3"/>
<proteinExistence type="predicted"/>
<accession>A0A1G8FIQ3</accession>
<dbReference type="RefSeq" id="WP_090262249.1">
    <property type="nucleotide sequence ID" value="NZ_FNDS01000003.1"/>
</dbReference>
<evidence type="ECO:0000313" key="1">
    <source>
        <dbReference type="EMBL" id="SDH82034.1"/>
    </source>
</evidence>